<comment type="caution">
    <text evidence="2">The sequence shown here is derived from an EMBL/GenBank/DDBJ whole genome shotgun (WGS) entry which is preliminary data.</text>
</comment>
<evidence type="ECO:0000313" key="2">
    <source>
        <dbReference type="EMBL" id="NDW22704.1"/>
    </source>
</evidence>
<keyword evidence="3" id="KW-1185">Reference proteome</keyword>
<dbReference type="AlphaFoldDB" id="A0A6L9MWP8"/>
<proteinExistence type="predicted"/>
<feature type="transmembrane region" description="Helical" evidence="1">
    <location>
        <begin position="43"/>
        <end position="70"/>
    </location>
</feature>
<feature type="transmembrane region" description="Helical" evidence="1">
    <location>
        <begin position="77"/>
        <end position="100"/>
    </location>
</feature>
<protein>
    <submittedName>
        <fullName evidence="2">Uncharacterized protein</fullName>
    </submittedName>
</protein>
<keyword evidence="1" id="KW-1133">Transmembrane helix</keyword>
<keyword evidence="1" id="KW-0812">Transmembrane</keyword>
<dbReference type="EMBL" id="JAAAWP010000010">
    <property type="protein sequence ID" value="NDW22704.1"/>
    <property type="molecule type" value="Genomic_DNA"/>
</dbReference>
<evidence type="ECO:0000313" key="3">
    <source>
        <dbReference type="Proteomes" id="UP000478837"/>
    </source>
</evidence>
<keyword evidence="1" id="KW-0472">Membrane</keyword>
<name>A0A6L9MWP8_9ALTE</name>
<evidence type="ECO:0000256" key="1">
    <source>
        <dbReference type="SAM" id="Phobius"/>
    </source>
</evidence>
<reference evidence="2 3" key="1">
    <citation type="submission" date="2020-01" db="EMBL/GenBank/DDBJ databases">
        <title>Genomes of bacteria type strains.</title>
        <authorList>
            <person name="Chen J."/>
            <person name="Zhu S."/>
            <person name="Yang J."/>
        </authorList>
    </citation>
    <scope>NUCLEOTIDE SEQUENCE [LARGE SCALE GENOMIC DNA]</scope>
    <source>
        <strain evidence="2 3">LMG 22958</strain>
    </source>
</reference>
<organism evidence="2 3">
    <name type="scientific">Alteromonas hispanica</name>
    <dbReference type="NCBI Taxonomy" id="315421"/>
    <lineage>
        <taxon>Bacteria</taxon>
        <taxon>Pseudomonadati</taxon>
        <taxon>Pseudomonadota</taxon>
        <taxon>Gammaproteobacteria</taxon>
        <taxon>Alteromonadales</taxon>
        <taxon>Alteromonadaceae</taxon>
        <taxon>Alteromonas/Salinimonas group</taxon>
        <taxon>Alteromonas</taxon>
    </lineage>
</organism>
<sequence length="120" mass="12817">MKNFLLALVIAIVLMNCLGSVVEDLLGMHLVMSDELLSPWQNIAVFSIVGVVLAIVGFVVALSVVGTVILAIGAVLFALLLAGVSAFWPVIVIAIAIFALKKRNSASYEHKNEQNMSHTL</sequence>
<accession>A0A6L9MWP8</accession>
<dbReference type="RefSeq" id="WP_163112450.1">
    <property type="nucleotide sequence ID" value="NZ_JAAAWP010000010.1"/>
</dbReference>
<dbReference type="Proteomes" id="UP000478837">
    <property type="component" value="Unassembled WGS sequence"/>
</dbReference>
<gene>
    <name evidence="2" type="ORF">GTW09_14340</name>
</gene>